<dbReference type="Proteomes" id="UP001497600">
    <property type="component" value="Chromosome C"/>
</dbReference>
<evidence type="ECO:0000313" key="2">
    <source>
        <dbReference type="Proteomes" id="UP001497600"/>
    </source>
</evidence>
<dbReference type="EMBL" id="OZ004255">
    <property type="protein sequence ID" value="CAK7899939.1"/>
    <property type="molecule type" value="Genomic_DNA"/>
</dbReference>
<name>A0ABP0ECA3_9ASCO</name>
<evidence type="ECO:0000313" key="1">
    <source>
        <dbReference type="EMBL" id="CAK7899939.1"/>
    </source>
</evidence>
<sequence length="87" mass="10114">MAQNYLHLYFLSLDSKNKYIYIGCKDVHILKKSDTLSSGVLSKMTILNIKLYSLINSISTKFQYFDGTGGNFLHKEYIKIEFVRHQS</sequence>
<accession>A0ABP0ECA3</accession>
<proteinExistence type="predicted"/>
<evidence type="ECO:0008006" key="3">
    <source>
        <dbReference type="Google" id="ProtNLM"/>
    </source>
</evidence>
<reference evidence="1 2" key="1">
    <citation type="submission" date="2024-01" db="EMBL/GenBank/DDBJ databases">
        <authorList>
            <consortium name="Genoscope - CEA"/>
            <person name="William W."/>
        </authorList>
    </citation>
    <scope>NUCLEOTIDE SEQUENCE [LARGE SCALE GENOMIC DNA]</scope>
    <source>
        <strain evidence="1 2">29B2s-10</strain>
    </source>
</reference>
<keyword evidence="2" id="KW-1185">Reference proteome</keyword>
<organism evidence="1 2">
    <name type="scientific">[Candida] anglica</name>
    <dbReference type="NCBI Taxonomy" id="148631"/>
    <lineage>
        <taxon>Eukaryota</taxon>
        <taxon>Fungi</taxon>
        <taxon>Dikarya</taxon>
        <taxon>Ascomycota</taxon>
        <taxon>Saccharomycotina</taxon>
        <taxon>Pichiomycetes</taxon>
        <taxon>Debaryomycetaceae</taxon>
        <taxon>Kurtzmaniella</taxon>
    </lineage>
</organism>
<gene>
    <name evidence="1" type="ORF">CAAN4_C04984</name>
</gene>
<protein>
    <recommendedName>
        <fullName evidence="3">GIY-YIG endonuclease</fullName>
    </recommendedName>
</protein>